<accession>A0A1C7NLZ9</accession>
<sequence>MDQLPTQATETDLICTSVKPFLKPNETRPKSASATVSHITTSAEIASPAVTRLRTVPIPPLLLKRPQSHISISSLEENKTRQGPSTAPVDINKTEKTNQNNFTLNSKGTEEELISQSLRDNIDPSATPNTPSSMSFQCAGSSPATRNGGKYIVKSKRTSWIVDTTSGGFEYPSVPSTPTSLPDNAKYTRNRKDSMATIENPHNYKRVSNFDEYGQRKNSCNSLSPTSPLSPSLSSKSAFLNLLREKRISKGSNDDCAFRRDRDSSISSIMSDTASLIFYPDEDHFSSRDNSISSNNQGLDHMRPFKKSLDDNKSFDNANMPEQTQTINLPEYQQSLQAFLKRQMSSPGFSPSISCSSESDNKKEVIGIELNHVLRATGSELNSITVDQYDERQTPVYSSFFLKMKEHELHNKSQDMNHKWNSSAPVREYEGSDYFTLSLQDYTGFKSVPIRRRKSTQESSKQDMYSIKLHSARSAKIEEWSAKRKLRWTDWVFEYADRLNPRIVDWWKSIQKADIHEKLDVVQSLERSDFFSENNSRINMQHDQYKFPAEKSLNDMDDNDSYYTTFAFESDCEITSPLPHYYPTKAINQRESVGYRPHYQGKSPFTYFGEDFDPLVSPCQPFENSNGNDNCMDHTIKSRLLSAKSACNSELRRIIDGLNEYVERGLLYLEITDDDFPIQQPSNTPCDKSTSYQQDCTQEEALEITGEYATMVSEDAYLPTPFILTLQDLICLAQSVLDTELKMFLENTGTCAHTVSRIQSIGAQWAYHREWPCKEWYIQLLLCVAAFNRVIEWWQAECSLCSASSVSLEPATASTTISMDSAVDSDISTRKVKDAFLEHYTFSASSDALDKTNNHTRNSSAALTLMQDNCENQAESYQLQEDAETGQSYTIIMELSLASVIVQYISPIWHEIIGSDPQSVIGTNISELLVDEDKDTFAIASKELLTDDSRTVEVCKGMLMYNRITGEPSHTMWVMKPISQEKTFTEIHDNNKVASTDMSTSWTEFQPLPVQRSISHGGTPVGTDVTNISQFSNLPPVFCNICERWVVAIFFEQHSDFCAEVHRAEMDVVTCNDNLAELKQYVQRLCDLTKKELDQLKKDLNCQGFTSDGINASTSRIQLDLTLDSNKAAILEKKASELEKYNSLREIMDVALSIATPATSESHASQPGESSFTDSKIIQIQYYRAPHTDDPDTQSLIRDIKMITKSKVDAINRVQDCIDYNKKTRENFKQNIVKDEEWKEFVFKEEPKENDEIYSTSKNNIEEQFQTNQIEQQDQSLKKQTIEQNEEGGILSRKQSIFRKIRDWKNKGKRSSSKHFKRFSKQFNKTSSNDTSCTKSTSPSQTLAITTDTKSDKTPTFRTSMASPRPPSLSIEVESLPKQADPELAETVAIPRKLSVSNSPVTSSHSVTPNIKDFDIIKPISKGAFGSVFLAKKRITGDYYAIKFLKKSDMIAKNQVTNVKAERMILMTQADCPFVTKLYYTFQSKDYLYLVMEYLNGGDCLSLIKVLGSLPCDWARNYLAEVTLGLSYLHEKNIIHRDLKPDNLLIDQNGHLKLIDFGLSRIGFLDRRVRDELSREPSSIAPTSPVPSRSVTPPITSPACDYDKVYKHSYFSLLFDRSENRSRLQSGTAKHPSQIPWLRRQRTASNLSSQGLLTSVAISSTEMRNNLCDDSNNSKLAVGTPDYLAPESILGTGQDMMVDWWALGVICYEFLYGYPPFHAETPDKVFENILSRNINWHKDEIDLPEEAYDFMDRLLTLNPDKRLGRNGPEEVKNHLFFKNIDWNCLLSEAPSFIPKPVDQEDTDYFDARGATMLDDHKSLRNIVLQEVKRAKAIINEQNPDKMPFIESENYDPHQSLDDANFGAFVYKNLPVLEKANEDAIKKMRRDSIAANSHTLSTSSSSTFDTLQNQSNTSTLLKKRNSIAEINMSRYKPHERNTSIPSSLNSPLFINTIQPCDSNSQSSMSHGTLSSSSSTRVSRKLSYRKSIDISRSPLSHVDKLKLSEQCNRQRSRSVSSPINRVFHSPLGSSLSSASESPLSSTPNTSNRERSINNSTFPEIHYNESSIPLSYQLTHPLDCVPSSAIQKPLNCLIADDNPISCKILETILQSLQCRCVIVRNGAQAIRCAMGDKVQFDFIFMDIRMPIVDGEAAARMIKSTNNINKNTPIIAVTAYEETLQQANIFDDTISKPVTKETISRSIQRSSIRDQQSSPASRYPNSFLSKQYGLLSSSKS</sequence>
<dbReference type="InterPro" id="IPR008271">
    <property type="entry name" value="Ser/Thr_kinase_AS"/>
</dbReference>
<comment type="caution">
    <text evidence="15">The sequence shown here is derived from an EMBL/GenBank/DDBJ whole genome shotgun (WGS) entry which is preliminary data.</text>
</comment>
<feature type="compositionally biased region" description="Polar residues" evidence="11">
    <location>
        <begin position="72"/>
        <end position="85"/>
    </location>
</feature>
<dbReference type="Gene3D" id="1.10.510.10">
    <property type="entry name" value="Transferase(Phosphotransferase) domain 1"/>
    <property type="match status" value="2"/>
</dbReference>
<dbReference type="STRING" id="101091.A0A1C7NLZ9"/>
<proteinExistence type="predicted"/>
<dbReference type="GO" id="GO:0000160">
    <property type="term" value="P:phosphorelay signal transduction system"/>
    <property type="evidence" value="ECO:0007669"/>
    <property type="project" value="InterPro"/>
</dbReference>
<evidence type="ECO:0000256" key="10">
    <source>
        <dbReference type="PROSITE-ProRule" id="PRU00169"/>
    </source>
</evidence>
<feature type="region of interest" description="Disordered" evidence="11">
    <location>
        <begin position="1999"/>
        <end position="2050"/>
    </location>
</feature>
<dbReference type="PROSITE" id="PS50011">
    <property type="entry name" value="PROTEIN_KINASE_DOM"/>
    <property type="match status" value="1"/>
</dbReference>
<comment type="catalytic activity">
    <reaction evidence="8">
        <text>L-threonyl-[protein] + ATP = O-phospho-L-threonyl-[protein] + ADP + H(+)</text>
        <dbReference type="Rhea" id="RHEA:46608"/>
        <dbReference type="Rhea" id="RHEA-COMP:11060"/>
        <dbReference type="Rhea" id="RHEA-COMP:11605"/>
        <dbReference type="ChEBI" id="CHEBI:15378"/>
        <dbReference type="ChEBI" id="CHEBI:30013"/>
        <dbReference type="ChEBI" id="CHEBI:30616"/>
        <dbReference type="ChEBI" id="CHEBI:61977"/>
        <dbReference type="ChEBI" id="CHEBI:456216"/>
        <dbReference type="EC" id="2.7.11.1"/>
    </reaction>
</comment>
<evidence type="ECO:0000256" key="1">
    <source>
        <dbReference type="ARBA" id="ARBA00012513"/>
    </source>
</evidence>
<dbReference type="PROSITE" id="PS00108">
    <property type="entry name" value="PROTEIN_KINASE_ST"/>
    <property type="match status" value="1"/>
</dbReference>
<feature type="region of interest" description="Disordered" evidence="11">
    <location>
        <begin position="1891"/>
        <end position="1917"/>
    </location>
</feature>
<evidence type="ECO:0000256" key="7">
    <source>
        <dbReference type="ARBA" id="ARBA00022840"/>
    </source>
</evidence>
<feature type="domain" description="AGC-kinase C-terminal" evidence="14">
    <location>
        <begin position="1778"/>
        <end position="1876"/>
    </location>
</feature>
<feature type="region of interest" description="Disordered" evidence="11">
    <location>
        <begin position="72"/>
        <end position="103"/>
    </location>
</feature>
<dbReference type="GO" id="GO:0005524">
    <property type="term" value="F:ATP binding"/>
    <property type="evidence" value="ECO:0007669"/>
    <property type="project" value="UniProtKB-KW"/>
</dbReference>
<feature type="compositionally biased region" description="Basic residues" evidence="11">
    <location>
        <begin position="1307"/>
        <end position="1320"/>
    </location>
</feature>
<keyword evidence="2" id="KW-0723">Serine/threonine-protein kinase</keyword>
<feature type="compositionally biased region" description="Low complexity" evidence="11">
    <location>
        <begin position="1892"/>
        <end position="1902"/>
    </location>
</feature>
<dbReference type="InterPro" id="IPR050236">
    <property type="entry name" value="Ser_Thr_kinase_AGC"/>
</dbReference>
<dbReference type="PROSITE" id="PS50110">
    <property type="entry name" value="RESPONSE_REGULATORY"/>
    <property type="match status" value="1"/>
</dbReference>
<dbReference type="SMART" id="SM00448">
    <property type="entry name" value="REC"/>
    <property type="match status" value="1"/>
</dbReference>
<dbReference type="InterPro" id="IPR000961">
    <property type="entry name" value="AGC-kinase_C"/>
</dbReference>
<evidence type="ECO:0000259" key="14">
    <source>
        <dbReference type="PROSITE" id="PS51285"/>
    </source>
</evidence>
<dbReference type="PROSITE" id="PS51285">
    <property type="entry name" value="AGC_KINASE_CTER"/>
    <property type="match status" value="1"/>
</dbReference>
<keyword evidence="5" id="KW-0547">Nucleotide-binding</keyword>
<feature type="compositionally biased region" description="Low complexity" evidence="11">
    <location>
        <begin position="1582"/>
        <end position="1595"/>
    </location>
</feature>
<name>A0A1C7NLZ9_9FUNG</name>
<gene>
    <name evidence="15" type="ORF">A0J61_01809</name>
</gene>
<evidence type="ECO:0000259" key="13">
    <source>
        <dbReference type="PROSITE" id="PS50110"/>
    </source>
</evidence>
<comment type="catalytic activity">
    <reaction evidence="9">
        <text>L-seryl-[protein] + ATP = O-phospho-L-seryl-[protein] + ADP + H(+)</text>
        <dbReference type="Rhea" id="RHEA:17989"/>
        <dbReference type="Rhea" id="RHEA-COMP:9863"/>
        <dbReference type="Rhea" id="RHEA-COMP:11604"/>
        <dbReference type="ChEBI" id="CHEBI:15378"/>
        <dbReference type="ChEBI" id="CHEBI:29999"/>
        <dbReference type="ChEBI" id="CHEBI:30616"/>
        <dbReference type="ChEBI" id="CHEBI:83421"/>
        <dbReference type="ChEBI" id="CHEBI:456216"/>
        <dbReference type="EC" id="2.7.11.1"/>
    </reaction>
</comment>
<dbReference type="InterPro" id="IPR011009">
    <property type="entry name" value="Kinase-like_dom_sf"/>
</dbReference>
<dbReference type="PANTHER" id="PTHR24356">
    <property type="entry name" value="SERINE/THREONINE-PROTEIN KINASE"/>
    <property type="match status" value="1"/>
</dbReference>
<dbReference type="CDD" id="cd17546">
    <property type="entry name" value="REC_hyHK_CKI1_RcsC-like"/>
    <property type="match status" value="1"/>
</dbReference>
<evidence type="ECO:0000256" key="3">
    <source>
        <dbReference type="ARBA" id="ARBA00022553"/>
    </source>
</evidence>
<evidence type="ECO:0000256" key="2">
    <source>
        <dbReference type="ARBA" id="ARBA00022527"/>
    </source>
</evidence>
<dbReference type="InterPro" id="IPR001789">
    <property type="entry name" value="Sig_transdc_resp-reg_receiver"/>
</dbReference>
<dbReference type="Pfam" id="PF00069">
    <property type="entry name" value="Pkinase"/>
    <property type="match status" value="2"/>
</dbReference>
<dbReference type="Gene3D" id="3.40.50.2300">
    <property type="match status" value="1"/>
</dbReference>
<dbReference type="InterPro" id="IPR011006">
    <property type="entry name" value="CheY-like_superfamily"/>
</dbReference>
<dbReference type="GO" id="GO:0005737">
    <property type="term" value="C:cytoplasm"/>
    <property type="evidence" value="ECO:0007669"/>
    <property type="project" value="TreeGrafter"/>
</dbReference>
<evidence type="ECO:0000256" key="11">
    <source>
        <dbReference type="SAM" id="MobiDB-lite"/>
    </source>
</evidence>
<dbReference type="FunCoup" id="A0A1C7NLZ9">
    <property type="interactions" value="354"/>
</dbReference>
<evidence type="ECO:0000259" key="12">
    <source>
        <dbReference type="PROSITE" id="PS50011"/>
    </source>
</evidence>
<dbReference type="EC" id="2.7.11.1" evidence="1"/>
<evidence type="ECO:0000256" key="6">
    <source>
        <dbReference type="ARBA" id="ARBA00022777"/>
    </source>
</evidence>
<dbReference type="OrthoDB" id="162894at2759"/>
<dbReference type="GO" id="GO:0004674">
    <property type="term" value="F:protein serine/threonine kinase activity"/>
    <property type="evidence" value="ECO:0007669"/>
    <property type="project" value="UniProtKB-KW"/>
</dbReference>
<reference evidence="15 16" key="1">
    <citation type="submission" date="2016-03" db="EMBL/GenBank/DDBJ databases">
        <title>Choanephora cucurbitarum.</title>
        <authorList>
            <person name="Min B."/>
            <person name="Park H."/>
            <person name="Park J.-H."/>
            <person name="Shin H.-D."/>
            <person name="Choi I.-G."/>
        </authorList>
    </citation>
    <scope>NUCLEOTIDE SEQUENCE [LARGE SCALE GENOMIC DNA]</scope>
    <source>
        <strain evidence="15 16">KUS-F28377</strain>
    </source>
</reference>
<dbReference type="PANTHER" id="PTHR24356:SF1">
    <property type="entry name" value="SERINE_THREONINE-PROTEIN KINASE GREATWALL"/>
    <property type="match status" value="1"/>
</dbReference>
<dbReference type="FunFam" id="1.10.510.10:FF:000340">
    <property type="entry name" value="Serine threonine protein kinase"/>
    <property type="match status" value="1"/>
</dbReference>
<dbReference type="InterPro" id="IPR000719">
    <property type="entry name" value="Prot_kinase_dom"/>
</dbReference>
<dbReference type="InParanoid" id="A0A1C7NLZ9"/>
<evidence type="ECO:0000256" key="9">
    <source>
        <dbReference type="ARBA" id="ARBA00048679"/>
    </source>
</evidence>
<dbReference type="Pfam" id="PF00072">
    <property type="entry name" value="Response_reg"/>
    <property type="match status" value="1"/>
</dbReference>
<dbReference type="SMART" id="SM00220">
    <property type="entry name" value="S_TKc"/>
    <property type="match status" value="1"/>
</dbReference>
<feature type="compositionally biased region" description="Polar residues" evidence="11">
    <location>
        <begin position="1903"/>
        <end position="1915"/>
    </location>
</feature>
<protein>
    <recommendedName>
        <fullName evidence="1">non-specific serine/threonine protein kinase</fullName>
        <ecNumber evidence="1">2.7.11.1</ecNumber>
    </recommendedName>
</protein>
<feature type="region of interest" description="Disordered" evidence="11">
    <location>
        <begin position="1305"/>
        <end position="1369"/>
    </location>
</feature>
<feature type="compositionally biased region" description="Low complexity" evidence="11">
    <location>
        <begin position="2023"/>
        <end position="2041"/>
    </location>
</feature>
<feature type="region of interest" description="Disordered" evidence="11">
    <location>
        <begin position="123"/>
        <end position="145"/>
    </location>
</feature>
<keyword evidence="7" id="KW-0067">ATP-binding</keyword>
<evidence type="ECO:0000256" key="4">
    <source>
        <dbReference type="ARBA" id="ARBA00022679"/>
    </source>
</evidence>
<organism evidence="15 16">
    <name type="scientific">Choanephora cucurbitarum</name>
    <dbReference type="NCBI Taxonomy" id="101091"/>
    <lineage>
        <taxon>Eukaryota</taxon>
        <taxon>Fungi</taxon>
        <taxon>Fungi incertae sedis</taxon>
        <taxon>Mucoromycota</taxon>
        <taxon>Mucoromycotina</taxon>
        <taxon>Mucoromycetes</taxon>
        <taxon>Mucorales</taxon>
        <taxon>Mucorineae</taxon>
        <taxon>Choanephoraceae</taxon>
        <taxon>Choanephoroideae</taxon>
        <taxon>Choanephora</taxon>
    </lineage>
</organism>
<feature type="domain" description="Response regulatory" evidence="13">
    <location>
        <begin position="2088"/>
        <end position="2203"/>
    </location>
</feature>
<feature type="domain" description="Protein kinase" evidence="12">
    <location>
        <begin position="1414"/>
        <end position="1777"/>
    </location>
</feature>
<evidence type="ECO:0000256" key="8">
    <source>
        <dbReference type="ARBA" id="ARBA00047899"/>
    </source>
</evidence>
<feature type="compositionally biased region" description="Polar residues" evidence="11">
    <location>
        <begin position="2003"/>
        <end position="2017"/>
    </location>
</feature>
<dbReference type="Gene3D" id="3.30.200.20">
    <property type="entry name" value="Phosphorylase Kinase, domain 1"/>
    <property type="match status" value="2"/>
</dbReference>
<dbReference type="FunFam" id="3.30.200.20:FF:001008">
    <property type="entry name" value="Serine/threonine-protein kinase cek1"/>
    <property type="match status" value="1"/>
</dbReference>
<feature type="compositionally biased region" description="Polar residues" evidence="11">
    <location>
        <begin position="1322"/>
        <end position="1348"/>
    </location>
</feature>
<feature type="region of interest" description="Disordered" evidence="11">
    <location>
        <begin position="1575"/>
        <end position="1595"/>
    </location>
</feature>
<dbReference type="GO" id="GO:1901992">
    <property type="term" value="P:positive regulation of mitotic cell cycle phase transition"/>
    <property type="evidence" value="ECO:0007669"/>
    <property type="project" value="UniProtKB-ARBA"/>
</dbReference>
<dbReference type="EMBL" id="LUGH01000062">
    <property type="protein sequence ID" value="OBZ90142.1"/>
    <property type="molecule type" value="Genomic_DNA"/>
</dbReference>
<dbReference type="GO" id="GO:0005634">
    <property type="term" value="C:nucleus"/>
    <property type="evidence" value="ECO:0007669"/>
    <property type="project" value="TreeGrafter"/>
</dbReference>
<feature type="modified residue" description="4-aspartylphosphate" evidence="10">
    <location>
        <position position="2139"/>
    </location>
</feature>
<keyword evidence="6" id="KW-0418">Kinase</keyword>
<evidence type="ECO:0000313" key="15">
    <source>
        <dbReference type="EMBL" id="OBZ90142.1"/>
    </source>
</evidence>
<feature type="region of interest" description="Disordered" evidence="11">
    <location>
        <begin position="2197"/>
        <end position="2217"/>
    </location>
</feature>
<feature type="region of interest" description="Disordered" evidence="11">
    <location>
        <begin position="1954"/>
        <end position="1976"/>
    </location>
</feature>
<evidence type="ECO:0000313" key="16">
    <source>
        <dbReference type="Proteomes" id="UP000093000"/>
    </source>
</evidence>
<dbReference type="SUPFAM" id="SSF52172">
    <property type="entry name" value="CheY-like"/>
    <property type="match status" value="1"/>
</dbReference>
<dbReference type="CDD" id="cd05611">
    <property type="entry name" value="STKc_Rim15_like"/>
    <property type="match status" value="1"/>
</dbReference>
<keyword evidence="16" id="KW-1185">Reference proteome</keyword>
<dbReference type="Proteomes" id="UP000093000">
    <property type="component" value="Unassembled WGS sequence"/>
</dbReference>
<feature type="compositionally biased region" description="Low complexity" evidence="11">
    <location>
        <begin position="1959"/>
        <end position="1975"/>
    </location>
</feature>
<keyword evidence="4" id="KW-0808">Transferase</keyword>
<dbReference type="SUPFAM" id="SSF56112">
    <property type="entry name" value="Protein kinase-like (PK-like)"/>
    <property type="match status" value="1"/>
</dbReference>
<feature type="compositionally biased region" description="Low complexity" evidence="11">
    <location>
        <begin position="2197"/>
        <end position="2210"/>
    </location>
</feature>
<evidence type="ECO:0000256" key="5">
    <source>
        <dbReference type="ARBA" id="ARBA00022741"/>
    </source>
</evidence>
<keyword evidence="3 10" id="KW-0597">Phosphoprotein</keyword>